<keyword evidence="1" id="KW-0812">Transmembrane</keyword>
<evidence type="ECO:0000256" key="1">
    <source>
        <dbReference type="SAM" id="Phobius"/>
    </source>
</evidence>
<keyword evidence="1" id="KW-0472">Membrane</keyword>
<feature type="transmembrane region" description="Helical" evidence="1">
    <location>
        <begin position="79"/>
        <end position="99"/>
    </location>
</feature>
<dbReference type="KEGG" id="xak:KIMC2_05130"/>
<dbReference type="InterPro" id="IPR010380">
    <property type="entry name" value="DUF975"/>
</dbReference>
<reference evidence="2 3" key="1">
    <citation type="journal article" date="2023" name="Microbiol. Spectr.">
        <title>Symbiosis of Carpenter Bees with Uncharacterized Lactic Acid Bacteria Showing NAD Auxotrophy.</title>
        <authorList>
            <person name="Kawasaki S."/>
            <person name="Ozawa K."/>
            <person name="Mori T."/>
            <person name="Yamamoto A."/>
            <person name="Ito M."/>
            <person name="Ohkuma M."/>
            <person name="Sakamoto M."/>
            <person name="Matsutani M."/>
        </authorList>
    </citation>
    <scope>NUCLEOTIDE SEQUENCE [LARGE SCALE GENOMIC DNA]</scope>
    <source>
        <strain evidence="2 3">KimC2</strain>
    </source>
</reference>
<keyword evidence="3" id="KW-1185">Reference proteome</keyword>
<feature type="transmembrane region" description="Helical" evidence="1">
    <location>
        <begin position="120"/>
        <end position="144"/>
    </location>
</feature>
<dbReference type="AlphaFoldDB" id="A0AAU9DCS9"/>
<dbReference type="RefSeq" id="WP_317697731.1">
    <property type="nucleotide sequence ID" value="NZ_AP026801.1"/>
</dbReference>
<organism evidence="2 3">
    <name type="scientific">Xylocopilactobacillus apis</name>
    <dbReference type="NCBI Taxonomy" id="2932183"/>
    <lineage>
        <taxon>Bacteria</taxon>
        <taxon>Bacillati</taxon>
        <taxon>Bacillota</taxon>
        <taxon>Bacilli</taxon>
        <taxon>Lactobacillales</taxon>
        <taxon>Lactobacillaceae</taxon>
        <taxon>Xylocopilactobacillus</taxon>
    </lineage>
</organism>
<keyword evidence="1" id="KW-1133">Transmembrane helix</keyword>
<gene>
    <name evidence="2" type="ORF">KIMC2_05130</name>
</gene>
<dbReference type="Proteomes" id="UP001321804">
    <property type="component" value="Chromosome"/>
</dbReference>
<dbReference type="PANTHER" id="PTHR40076:SF1">
    <property type="entry name" value="MEMBRANE PROTEIN"/>
    <property type="match status" value="1"/>
</dbReference>
<evidence type="ECO:0000313" key="2">
    <source>
        <dbReference type="EMBL" id="BDR55951.1"/>
    </source>
</evidence>
<dbReference type="Pfam" id="PF06161">
    <property type="entry name" value="DUF975"/>
    <property type="match status" value="1"/>
</dbReference>
<dbReference type="PANTHER" id="PTHR40076">
    <property type="entry name" value="MEMBRANE PROTEIN-RELATED"/>
    <property type="match status" value="1"/>
</dbReference>
<dbReference type="EMBL" id="AP026801">
    <property type="protein sequence ID" value="BDR55951.1"/>
    <property type="molecule type" value="Genomic_DNA"/>
</dbReference>
<evidence type="ECO:0000313" key="3">
    <source>
        <dbReference type="Proteomes" id="UP001321804"/>
    </source>
</evidence>
<feature type="transmembrane region" description="Helical" evidence="1">
    <location>
        <begin position="193"/>
        <end position="216"/>
    </location>
</feature>
<name>A0AAU9DCS9_9LACO</name>
<proteinExistence type="predicted"/>
<protein>
    <submittedName>
        <fullName evidence="2">Membrane protein</fullName>
    </submittedName>
</protein>
<feature type="transmembrane region" description="Helical" evidence="1">
    <location>
        <begin position="39"/>
        <end position="59"/>
    </location>
</feature>
<sequence length="243" mass="28218">MDNIQLKTRSELKREVKDLYRGKWGTAVKLNLIPVILEILLRIFVLVIFFAMIAIISFTGKSLDLNSAPQMFVNASSFIESYVGFLIGIGIMFSTLDWLRTKEAPNKVLKSVFSVFTRRYFLGTLVIQILTNIFTIVWGLLFIIPGIVKSYSYSQAQFIFKDLVQDHYDKDISYFECISLSKEMMRGNKWRLFVLQLSFLGWDIIEFMTLGIASFWTRPYKNGTYAAFYKDLAEKTDVTFEEE</sequence>
<accession>A0AAU9DCS9</accession>